<gene>
    <name evidence="2" type="ORF">AWM79_13340</name>
</gene>
<keyword evidence="1" id="KW-1133">Transmembrane helix</keyword>
<dbReference type="KEGG" id="pagb:AWM79_13340"/>
<keyword evidence="1" id="KW-0812">Transmembrane</keyword>
<evidence type="ECO:0000313" key="2">
    <source>
        <dbReference type="EMBL" id="AMB86232.1"/>
    </source>
</evidence>
<dbReference type="AlphaFoldDB" id="A0A0X1T2E7"/>
<reference evidence="2 3" key="1">
    <citation type="submission" date="2016-01" db="EMBL/GenBank/DDBJ databases">
        <authorList>
            <person name="McClelland M."/>
            <person name="Jain A."/>
            <person name="Saraogi P."/>
            <person name="Mendelson R."/>
            <person name="Westerman R."/>
            <person name="SanMiguel P."/>
            <person name="Csonka L."/>
        </authorList>
    </citation>
    <scope>NUCLEOTIDE SEQUENCE [LARGE SCALE GENOMIC DNA]</scope>
    <source>
        <strain evidence="2 3">NCPPB 2472</strain>
    </source>
</reference>
<keyword evidence="3" id="KW-1185">Reference proteome</keyword>
<organism evidence="2 3">
    <name type="scientific">Pseudomonas agarici</name>
    <dbReference type="NCBI Taxonomy" id="46677"/>
    <lineage>
        <taxon>Bacteria</taxon>
        <taxon>Pseudomonadati</taxon>
        <taxon>Pseudomonadota</taxon>
        <taxon>Gammaproteobacteria</taxon>
        <taxon>Pseudomonadales</taxon>
        <taxon>Pseudomonadaceae</taxon>
        <taxon>Pseudomonas</taxon>
    </lineage>
</organism>
<dbReference type="EMBL" id="CP014135">
    <property type="protein sequence ID" value="AMB86232.1"/>
    <property type="molecule type" value="Genomic_DNA"/>
</dbReference>
<evidence type="ECO:0000256" key="1">
    <source>
        <dbReference type="SAM" id="Phobius"/>
    </source>
</evidence>
<keyword evidence="1" id="KW-0472">Membrane</keyword>
<evidence type="ECO:0000313" key="3">
    <source>
        <dbReference type="Proteomes" id="UP000063229"/>
    </source>
</evidence>
<dbReference type="Proteomes" id="UP000063229">
    <property type="component" value="Chromosome"/>
</dbReference>
<protein>
    <submittedName>
        <fullName evidence="2">Uncharacterized protein</fullName>
    </submittedName>
</protein>
<name>A0A0X1T2E7_PSEAA</name>
<proteinExistence type="predicted"/>
<feature type="transmembrane region" description="Helical" evidence="1">
    <location>
        <begin position="604"/>
        <end position="623"/>
    </location>
</feature>
<accession>A0A0X1T2E7</accession>
<sequence>MNGSAYPEDLNPFAGKVDEYPDGINPFVDAAETSSQALNPFENETDTADSTAAGLQEVLPSAPRLDVTFGAPLAFIQMINTYLRTRSDGSFQSSNNSRHVDKLSKDINQTPALAQFLIMKGEKGKEAVEWKGEPPSKEEFQQMLQAFKPLHKVKGSFYTLLTHFDFAGAGYRLLDDGAHERIIRKAAEPDLHRPGKGAVVDMKRKAMTDVLEHFSDPLRRDEPVPEGLLDELIAHYGRVEKDQDQARLSAQKLAENSNLSLNDSGFGDALARFFRRVKTGERLGRFNNEVAATGEKLRGKMFENLERIHRQHEPQAVAVRTKTMLEKHLRKAHDEYAKEMKGRNIYPDSIGAETAGQINGKAEENFQQVLRSVVFSYEKAFVEGMAKAVSSFSPPDYFQGKSLGRSVDNIININDNLSDLHRVAQAQHKADIHEVKSRFGEKAVVGLSTDFQALQLDFAGRIKQKVLSNYGDVLQRYEKKLDKLRQATPSDSLHGKLKLARELAVLSKQSAADLDKIRTHRHAEHLQLQPAELEQVLQKAAQPIQEKVTELLPKPMGIKGMLKSIIVRPFKPTVKNIAIGAAVAGVSTLALVALPAVIAGPVGVALIVGLSVAVVGWFGRNIYRSLSQSHELNKLLTQIGQPRSEVENRDKA</sequence>